<keyword evidence="3" id="KW-0067">ATP-binding</keyword>
<dbReference type="InterPro" id="IPR004948">
    <property type="entry name" value="Nuc-triphosphatase_THEP1"/>
</dbReference>
<dbReference type="PANTHER" id="PTHR43146:SF1">
    <property type="entry name" value="CANCER-RELATED NUCLEOSIDE-TRIPHOSPHATASE"/>
    <property type="match status" value="1"/>
</dbReference>
<dbReference type="RefSeq" id="XP_009171865.1">
    <property type="nucleotide sequence ID" value="XM_009173601.1"/>
</dbReference>
<dbReference type="GO" id="GO:0017111">
    <property type="term" value="F:ribonucleoside triphosphate phosphatase activity"/>
    <property type="evidence" value="ECO:0007669"/>
    <property type="project" value="InterPro"/>
</dbReference>
<name>A0A074ZFG4_OPIVI</name>
<dbReference type="GeneID" id="20322115"/>
<evidence type="ECO:0008006" key="6">
    <source>
        <dbReference type="Google" id="ProtNLM"/>
    </source>
</evidence>
<keyword evidence="2" id="KW-0378">Hydrolase</keyword>
<evidence type="ECO:0000313" key="4">
    <source>
        <dbReference type="EMBL" id="KER24377.1"/>
    </source>
</evidence>
<dbReference type="OrthoDB" id="446244at2759"/>
<gene>
    <name evidence="4" type="ORF">T265_07936</name>
</gene>
<evidence type="ECO:0000256" key="1">
    <source>
        <dbReference type="ARBA" id="ARBA00022741"/>
    </source>
</evidence>
<protein>
    <recommendedName>
        <fullName evidence="6">AAA+ ATPase domain-containing protein</fullName>
    </recommendedName>
</protein>
<sequence length="230" mass="25762">MQRPKHNILLFTGKPGIGKTTVVSRLATQLSKHVGVHLTGFFTEEVRVKEVSRPPRRIGFDVVSLEHDTKNRSLALNERAPLARIHPTSTKDLPRVGQYVVELQSFEAICVPCLKSVLEKCQRSLVDESMPGNMQTNITVCVIDEIGKMELMSNSFKRLVSDLIDRISKTRQTVLVATIPSARLPDGRRGIPFVDELCSRPDVDLTEVTYSNRAFLPDQVYQAIISRLPA</sequence>
<dbReference type="Pfam" id="PF03266">
    <property type="entry name" value="NTPase_1"/>
    <property type="match status" value="1"/>
</dbReference>
<evidence type="ECO:0000256" key="2">
    <source>
        <dbReference type="ARBA" id="ARBA00022801"/>
    </source>
</evidence>
<dbReference type="STRING" id="6198.A0A074ZFG4"/>
<organism evidence="4 5">
    <name type="scientific">Opisthorchis viverrini</name>
    <name type="common">Southeast Asian liver fluke</name>
    <dbReference type="NCBI Taxonomy" id="6198"/>
    <lineage>
        <taxon>Eukaryota</taxon>
        <taxon>Metazoa</taxon>
        <taxon>Spiralia</taxon>
        <taxon>Lophotrochozoa</taxon>
        <taxon>Platyhelminthes</taxon>
        <taxon>Trematoda</taxon>
        <taxon>Digenea</taxon>
        <taxon>Opisthorchiida</taxon>
        <taxon>Opisthorchiata</taxon>
        <taxon>Opisthorchiidae</taxon>
        <taxon>Opisthorchis</taxon>
    </lineage>
</organism>
<dbReference type="Proteomes" id="UP000054324">
    <property type="component" value="Unassembled WGS sequence"/>
</dbReference>
<reference evidence="4 5" key="1">
    <citation type="submission" date="2013-11" db="EMBL/GenBank/DDBJ databases">
        <title>Opisthorchis viverrini - life in the bile duct.</title>
        <authorList>
            <person name="Young N.D."/>
            <person name="Nagarajan N."/>
            <person name="Lin S.J."/>
            <person name="Korhonen P.K."/>
            <person name="Jex A.R."/>
            <person name="Hall R.S."/>
            <person name="Safavi-Hemami H."/>
            <person name="Kaewkong W."/>
            <person name="Bertrand D."/>
            <person name="Gao S."/>
            <person name="Seet Q."/>
            <person name="Wongkham S."/>
            <person name="Teh B.T."/>
            <person name="Wongkham C."/>
            <person name="Intapan P.M."/>
            <person name="Maleewong W."/>
            <person name="Yang X."/>
            <person name="Hu M."/>
            <person name="Wang Z."/>
            <person name="Hofmann A."/>
            <person name="Sternberg P.W."/>
            <person name="Tan P."/>
            <person name="Wang J."/>
            <person name="Gasser R.B."/>
        </authorList>
    </citation>
    <scope>NUCLEOTIDE SEQUENCE [LARGE SCALE GENOMIC DNA]</scope>
</reference>
<dbReference type="PANTHER" id="PTHR43146">
    <property type="entry name" value="CANCER-RELATED NUCLEOSIDE-TRIPHOSPHATASE"/>
    <property type="match status" value="1"/>
</dbReference>
<keyword evidence="5" id="KW-1185">Reference proteome</keyword>
<dbReference type="CTD" id="20322115"/>
<keyword evidence="1" id="KW-0547">Nucleotide-binding</keyword>
<dbReference type="InterPro" id="IPR027417">
    <property type="entry name" value="P-loop_NTPase"/>
</dbReference>
<dbReference type="EMBL" id="KL596812">
    <property type="protein sequence ID" value="KER24377.1"/>
    <property type="molecule type" value="Genomic_DNA"/>
</dbReference>
<evidence type="ECO:0000313" key="5">
    <source>
        <dbReference type="Proteomes" id="UP000054324"/>
    </source>
</evidence>
<dbReference type="GO" id="GO:0005524">
    <property type="term" value="F:ATP binding"/>
    <property type="evidence" value="ECO:0007669"/>
    <property type="project" value="UniProtKB-KW"/>
</dbReference>
<dbReference type="KEGG" id="ovi:T265_07936"/>
<dbReference type="SUPFAM" id="SSF52540">
    <property type="entry name" value="P-loop containing nucleoside triphosphate hydrolases"/>
    <property type="match status" value="1"/>
</dbReference>
<dbReference type="AlphaFoldDB" id="A0A074ZFG4"/>
<proteinExistence type="predicted"/>
<accession>A0A074ZFG4</accession>
<dbReference type="Gene3D" id="3.40.50.300">
    <property type="entry name" value="P-loop containing nucleotide triphosphate hydrolases"/>
    <property type="match status" value="1"/>
</dbReference>
<evidence type="ECO:0000256" key="3">
    <source>
        <dbReference type="ARBA" id="ARBA00022840"/>
    </source>
</evidence>